<dbReference type="CDD" id="cd00130">
    <property type="entry name" value="PAS"/>
    <property type="match status" value="1"/>
</dbReference>
<dbReference type="NCBIfam" id="TIGR00229">
    <property type="entry name" value="sensory_box"/>
    <property type="match status" value="1"/>
</dbReference>
<dbReference type="GO" id="GO:0006355">
    <property type="term" value="P:regulation of DNA-templated transcription"/>
    <property type="evidence" value="ECO:0007669"/>
    <property type="project" value="InterPro"/>
</dbReference>
<feature type="non-terminal residue" evidence="4">
    <location>
        <position position="256"/>
    </location>
</feature>
<name>A0A9X8GRK6_9BURK</name>
<dbReference type="InterPro" id="IPR035965">
    <property type="entry name" value="PAS-like_dom_sf"/>
</dbReference>
<dbReference type="NCBIfam" id="TIGR00254">
    <property type="entry name" value="GGDEF"/>
    <property type="match status" value="1"/>
</dbReference>
<dbReference type="InterPro" id="IPR000700">
    <property type="entry name" value="PAS-assoc_C"/>
</dbReference>
<feature type="domain" description="PAC" evidence="2">
    <location>
        <begin position="75"/>
        <end position="125"/>
    </location>
</feature>
<dbReference type="PROSITE" id="PS50887">
    <property type="entry name" value="GGDEF"/>
    <property type="match status" value="1"/>
</dbReference>
<dbReference type="CDD" id="cd01949">
    <property type="entry name" value="GGDEF"/>
    <property type="match status" value="1"/>
</dbReference>
<gene>
    <name evidence="4" type="ORF">D3H34_33195</name>
</gene>
<organism evidence="4 5">
    <name type="scientific">Acidovorax cavernicola</name>
    <dbReference type="NCBI Taxonomy" id="1675792"/>
    <lineage>
        <taxon>Bacteria</taxon>
        <taxon>Pseudomonadati</taxon>
        <taxon>Pseudomonadota</taxon>
        <taxon>Betaproteobacteria</taxon>
        <taxon>Burkholderiales</taxon>
        <taxon>Comamonadaceae</taxon>
        <taxon>Acidovorax</taxon>
    </lineage>
</organism>
<feature type="domain" description="GGDEF" evidence="3">
    <location>
        <begin position="157"/>
        <end position="256"/>
    </location>
</feature>
<dbReference type="InterPro" id="IPR000160">
    <property type="entry name" value="GGDEF_dom"/>
</dbReference>
<protein>
    <submittedName>
        <fullName evidence="4">Sensor domain-containing diguanylate cyclase</fullName>
    </submittedName>
</protein>
<dbReference type="EMBL" id="QXMN01000288">
    <property type="protein sequence ID" value="RIX69336.1"/>
    <property type="molecule type" value="Genomic_DNA"/>
</dbReference>
<dbReference type="PANTHER" id="PTHR44757">
    <property type="entry name" value="DIGUANYLATE CYCLASE DGCP"/>
    <property type="match status" value="1"/>
</dbReference>
<feature type="non-terminal residue" evidence="4">
    <location>
        <position position="1"/>
    </location>
</feature>
<dbReference type="PROSITE" id="PS50113">
    <property type="entry name" value="PAC"/>
    <property type="match status" value="1"/>
</dbReference>
<dbReference type="Proteomes" id="UP000265619">
    <property type="component" value="Unassembled WGS sequence"/>
</dbReference>
<dbReference type="InterPro" id="IPR052155">
    <property type="entry name" value="Biofilm_reg_signaling"/>
</dbReference>
<reference evidence="4 5" key="1">
    <citation type="submission" date="2018-09" db="EMBL/GenBank/DDBJ databases">
        <title>Acidovorax cavernicola nov. sp. isolated from Gruta de las Maravillas (Aracena, Spain).</title>
        <authorList>
            <person name="Jurado V."/>
            <person name="Gutierrez-Patricio S."/>
            <person name="Gonzalez-Pimentel J.L."/>
            <person name="Miller A.Z."/>
            <person name="Laiz L."/>
            <person name="Saiz-Jimenez C."/>
        </authorList>
    </citation>
    <scope>NUCLEOTIDE SEQUENCE [LARGE SCALE GENOMIC DNA]</scope>
    <source>
        <strain evidence="4 5">1011MAR4D40.2</strain>
    </source>
</reference>
<dbReference type="SUPFAM" id="SSF55073">
    <property type="entry name" value="Nucleotide cyclase"/>
    <property type="match status" value="1"/>
</dbReference>
<dbReference type="PANTHER" id="PTHR44757:SF2">
    <property type="entry name" value="BIOFILM ARCHITECTURE MAINTENANCE PROTEIN MBAA"/>
    <property type="match status" value="1"/>
</dbReference>
<dbReference type="SMART" id="SM00091">
    <property type="entry name" value="PAS"/>
    <property type="match status" value="1"/>
</dbReference>
<dbReference type="RefSeq" id="WP_147400622.1">
    <property type="nucleotide sequence ID" value="NZ_QXMN01000288.1"/>
</dbReference>
<proteinExistence type="predicted"/>
<evidence type="ECO:0000259" key="2">
    <source>
        <dbReference type="PROSITE" id="PS50113"/>
    </source>
</evidence>
<keyword evidence="5" id="KW-1185">Reference proteome</keyword>
<dbReference type="InterPro" id="IPR000014">
    <property type="entry name" value="PAS"/>
</dbReference>
<dbReference type="PROSITE" id="PS50112">
    <property type="entry name" value="PAS"/>
    <property type="match status" value="1"/>
</dbReference>
<dbReference type="Gene3D" id="3.30.70.270">
    <property type="match status" value="1"/>
</dbReference>
<dbReference type="SUPFAM" id="SSF55785">
    <property type="entry name" value="PYP-like sensor domain (PAS domain)"/>
    <property type="match status" value="1"/>
</dbReference>
<evidence type="ECO:0000313" key="5">
    <source>
        <dbReference type="Proteomes" id="UP000265619"/>
    </source>
</evidence>
<dbReference type="SMART" id="SM00267">
    <property type="entry name" value="GGDEF"/>
    <property type="match status" value="1"/>
</dbReference>
<dbReference type="Gene3D" id="3.30.450.20">
    <property type="entry name" value="PAS domain"/>
    <property type="match status" value="1"/>
</dbReference>
<dbReference type="InterPro" id="IPR013767">
    <property type="entry name" value="PAS_fold"/>
</dbReference>
<dbReference type="Pfam" id="PF00990">
    <property type="entry name" value="GGDEF"/>
    <property type="match status" value="1"/>
</dbReference>
<dbReference type="AlphaFoldDB" id="A0A9X8GRK6"/>
<feature type="domain" description="PAS" evidence="1">
    <location>
        <begin position="1"/>
        <end position="68"/>
    </location>
</feature>
<dbReference type="InterPro" id="IPR043128">
    <property type="entry name" value="Rev_trsase/Diguanyl_cyclase"/>
</dbReference>
<dbReference type="OrthoDB" id="9810730at2"/>
<evidence type="ECO:0000259" key="1">
    <source>
        <dbReference type="PROSITE" id="PS50112"/>
    </source>
</evidence>
<dbReference type="InterPro" id="IPR029787">
    <property type="entry name" value="Nucleotide_cyclase"/>
</dbReference>
<accession>A0A9X8GRK6</accession>
<evidence type="ECO:0000259" key="3">
    <source>
        <dbReference type="PROSITE" id="PS50887"/>
    </source>
</evidence>
<sequence length="256" mass="28507">SRHIIDSAGDAFIAMDARGAITAWNKAAEIIFGWPQAEVMGRTVAETVVPAQYREAHQRGMARFLAHGKAQVLGQRLELPALHRDGSEFPIEITLWSLEEEHEWSFFAFAHDISARKKAEQELERRALHDALTGLPNRALLLDRLQQSLSRRDEFNPGLAVLFIDLDHFKRINDSFGHDAGDQVLITVAQRLQRVMRPADTAARLAGDEFVMVCPGVASHRDAAIIAQRLLHELALPIHLKDDNVFVTASIGTAMA</sequence>
<evidence type="ECO:0000313" key="4">
    <source>
        <dbReference type="EMBL" id="RIX69336.1"/>
    </source>
</evidence>
<dbReference type="Pfam" id="PF00989">
    <property type="entry name" value="PAS"/>
    <property type="match status" value="1"/>
</dbReference>
<comment type="caution">
    <text evidence="4">The sequence shown here is derived from an EMBL/GenBank/DDBJ whole genome shotgun (WGS) entry which is preliminary data.</text>
</comment>